<name>A0A3M9MR49_9BACT</name>
<comment type="caution">
    <text evidence="1">The sequence shown here is derived from an EMBL/GenBank/DDBJ whole genome shotgun (WGS) entry which is preliminary data.</text>
</comment>
<evidence type="ECO:0000313" key="1">
    <source>
        <dbReference type="EMBL" id="RNI27353.1"/>
    </source>
</evidence>
<protein>
    <submittedName>
        <fullName evidence="1">Uncharacterized protein</fullName>
    </submittedName>
</protein>
<dbReference type="Proteomes" id="UP000271010">
    <property type="component" value="Unassembled WGS sequence"/>
</dbReference>
<gene>
    <name evidence="1" type="ORF">EFA69_14520</name>
</gene>
<dbReference type="EMBL" id="RJJE01000017">
    <property type="protein sequence ID" value="RNI27353.1"/>
    <property type="molecule type" value="Genomic_DNA"/>
</dbReference>
<reference evidence="1 2" key="1">
    <citation type="submission" date="2018-11" db="EMBL/GenBank/DDBJ databases">
        <title>Rufibacter latericius sp. nov., isolated from water in Baiyang Lake.</title>
        <authorList>
            <person name="Yang Y."/>
        </authorList>
    </citation>
    <scope>NUCLEOTIDE SEQUENCE [LARGE SCALE GENOMIC DNA]</scope>
    <source>
        <strain evidence="1 2">MCC P1</strain>
    </source>
</reference>
<organism evidence="1 2">
    <name type="scientific">Rufibacter immobilis</name>
    <dbReference type="NCBI Taxonomy" id="1348778"/>
    <lineage>
        <taxon>Bacteria</taxon>
        <taxon>Pseudomonadati</taxon>
        <taxon>Bacteroidota</taxon>
        <taxon>Cytophagia</taxon>
        <taxon>Cytophagales</taxon>
        <taxon>Hymenobacteraceae</taxon>
        <taxon>Rufibacter</taxon>
    </lineage>
</organism>
<proteinExistence type="predicted"/>
<keyword evidence="2" id="KW-1185">Reference proteome</keyword>
<sequence length="76" mass="8699">MAQRLLNPKRSKIVDIGVERQEGPNSQTKKFTSDINKVTQILRGYPYFPCWNRIRHPWINVWGVYGGGAPTGWRGG</sequence>
<dbReference type="AlphaFoldDB" id="A0A3M9MR49"/>
<evidence type="ECO:0000313" key="2">
    <source>
        <dbReference type="Proteomes" id="UP000271010"/>
    </source>
</evidence>
<accession>A0A3M9MR49</accession>